<evidence type="ECO:0000313" key="3">
    <source>
        <dbReference type="EMBL" id="CAB3385366.1"/>
    </source>
</evidence>
<evidence type="ECO:0000256" key="1">
    <source>
        <dbReference type="SAM" id="MobiDB-lite"/>
    </source>
</evidence>
<dbReference type="Proteomes" id="UP000494165">
    <property type="component" value="Unassembled WGS sequence"/>
</dbReference>
<feature type="compositionally biased region" description="Low complexity" evidence="1">
    <location>
        <begin position="69"/>
        <end position="87"/>
    </location>
</feature>
<feature type="compositionally biased region" description="Low complexity" evidence="1">
    <location>
        <begin position="154"/>
        <end position="165"/>
    </location>
</feature>
<feature type="compositionally biased region" description="Low complexity" evidence="1">
    <location>
        <begin position="120"/>
        <end position="143"/>
    </location>
</feature>
<dbReference type="EMBL" id="CADEPI010000408">
    <property type="protein sequence ID" value="CAB3385366.1"/>
    <property type="molecule type" value="Genomic_DNA"/>
</dbReference>
<name>A0A8S1DT67_9INSE</name>
<keyword evidence="4" id="KW-1185">Reference proteome</keyword>
<proteinExistence type="predicted"/>
<feature type="compositionally biased region" description="Polar residues" evidence="1">
    <location>
        <begin position="88"/>
        <end position="115"/>
    </location>
</feature>
<sequence>MRLRWQITLLVACLLLVAIDAGRGSSSSSSSKSKSKSSSGGASKTSRLPAQNTAKSKSVKSAVKDLVSKLKGGSKNKINGNNKQINSAQSSLDPANLNQPTILRQNQGQLNAQNRPPNPSNLQSPPSNPGYQQVNQQYQAPVQSGYPAQGWQNPTPGKMPQQGQMGPPPPGGCRTTTSAERQQEWRPV</sequence>
<reference evidence="3 4" key="1">
    <citation type="submission" date="2020-04" db="EMBL/GenBank/DDBJ databases">
        <authorList>
            <person name="Alioto T."/>
            <person name="Alioto T."/>
            <person name="Gomez Garrido J."/>
        </authorList>
    </citation>
    <scope>NUCLEOTIDE SEQUENCE [LARGE SCALE GENOMIC DNA]</scope>
</reference>
<feature type="signal peptide" evidence="2">
    <location>
        <begin position="1"/>
        <end position="21"/>
    </location>
</feature>
<comment type="caution">
    <text evidence="3">The sequence shown here is derived from an EMBL/GenBank/DDBJ whole genome shotgun (WGS) entry which is preliminary data.</text>
</comment>
<dbReference type="AlphaFoldDB" id="A0A8S1DT67"/>
<evidence type="ECO:0000313" key="4">
    <source>
        <dbReference type="Proteomes" id="UP000494165"/>
    </source>
</evidence>
<feature type="region of interest" description="Disordered" evidence="1">
    <location>
        <begin position="23"/>
        <end position="188"/>
    </location>
</feature>
<gene>
    <name evidence="3" type="ORF">CLODIP_2_CD01112</name>
</gene>
<accession>A0A8S1DT67</accession>
<feature type="chain" id="PRO_5035838050" evidence="2">
    <location>
        <begin position="22"/>
        <end position="188"/>
    </location>
</feature>
<organism evidence="3 4">
    <name type="scientific">Cloeon dipterum</name>
    <dbReference type="NCBI Taxonomy" id="197152"/>
    <lineage>
        <taxon>Eukaryota</taxon>
        <taxon>Metazoa</taxon>
        <taxon>Ecdysozoa</taxon>
        <taxon>Arthropoda</taxon>
        <taxon>Hexapoda</taxon>
        <taxon>Insecta</taxon>
        <taxon>Pterygota</taxon>
        <taxon>Palaeoptera</taxon>
        <taxon>Ephemeroptera</taxon>
        <taxon>Pisciforma</taxon>
        <taxon>Baetidae</taxon>
        <taxon>Cloeon</taxon>
    </lineage>
</organism>
<evidence type="ECO:0000256" key="2">
    <source>
        <dbReference type="SAM" id="SignalP"/>
    </source>
</evidence>
<protein>
    <submittedName>
        <fullName evidence="3">Uncharacterized protein</fullName>
    </submittedName>
</protein>
<keyword evidence="2" id="KW-0732">Signal</keyword>
<feature type="compositionally biased region" description="Low complexity" evidence="1">
    <location>
        <begin position="23"/>
        <end position="46"/>
    </location>
</feature>